<feature type="non-terminal residue" evidence="1">
    <location>
        <position position="149"/>
    </location>
</feature>
<sequence length="149" mass="16330">MPKIVPIETRQSMFEEPSSGSKHTMYFPCFSGSTMSALSSSSDTSTQEVNEDLIMLMTRSLDRTSSFFTWSPVTLVLPAMPYRLAIPAFLTAVEMALTAVQMELIKFVSSPVPWAFLPSSRTNLVRVSTLVSKAAVSDILLSGERLGLV</sequence>
<organism evidence="1">
    <name type="scientific">Epinephelus bruneus</name>
    <name type="common">Longtooth grouper</name>
    <dbReference type="NCBI Taxonomy" id="323802"/>
    <lineage>
        <taxon>Eukaryota</taxon>
        <taxon>Metazoa</taxon>
        <taxon>Chordata</taxon>
        <taxon>Craniata</taxon>
        <taxon>Vertebrata</taxon>
        <taxon>Euteleostomi</taxon>
        <taxon>Actinopterygii</taxon>
        <taxon>Neopterygii</taxon>
        <taxon>Teleostei</taxon>
        <taxon>Neoteleostei</taxon>
        <taxon>Acanthomorphata</taxon>
        <taxon>Eupercaria</taxon>
        <taxon>Perciformes</taxon>
        <taxon>Serranoidei</taxon>
        <taxon>Serranidae</taxon>
        <taxon>Epinephelinae</taxon>
        <taxon>Epinephelini</taxon>
        <taxon>Epinephelus</taxon>
    </lineage>
</organism>
<proteinExistence type="evidence at transcript level"/>
<accession>F5BZR4</accession>
<dbReference type="AlphaFoldDB" id="F5BZR4"/>
<name>F5BZR4_EPIBR</name>
<dbReference type="EMBL" id="JF430657">
    <property type="protein sequence ID" value="AEB31324.1"/>
    <property type="molecule type" value="mRNA"/>
</dbReference>
<reference evidence="1" key="1">
    <citation type="submission" date="2011-02" db="EMBL/GenBank/DDBJ databases">
        <title>Identification of unknown Chromosome in Epinephelus bruneus.</title>
        <authorList>
            <person name="Kim J.-S."/>
            <person name="Harikrishnan R."/>
            <person name="Heo M.-S."/>
        </authorList>
    </citation>
    <scope>NUCLEOTIDE SEQUENCE</scope>
</reference>
<protein>
    <submittedName>
        <fullName evidence="1">Uncharacterized protein</fullName>
    </submittedName>
</protein>
<evidence type="ECO:0000313" key="1">
    <source>
        <dbReference type="EMBL" id="AEB31324.1"/>
    </source>
</evidence>